<evidence type="ECO:0000313" key="2">
    <source>
        <dbReference type="Proteomes" id="UP000178448"/>
    </source>
</evidence>
<evidence type="ECO:0000313" key="1">
    <source>
        <dbReference type="EMBL" id="OGG01871.1"/>
    </source>
</evidence>
<reference evidence="1 2" key="1">
    <citation type="journal article" date="2016" name="Nat. Commun.">
        <title>Thousands of microbial genomes shed light on interconnected biogeochemical processes in an aquifer system.</title>
        <authorList>
            <person name="Anantharaman K."/>
            <person name="Brown C.T."/>
            <person name="Hug L.A."/>
            <person name="Sharon I."/>
            <person name="Castelle C.J."/>
            <person name="Probst A.J."/>
            <person name="Thomas B.C."/>
            <person name="Singh A."/>
            <person name="Wilkins M.J."/>
            <person name="Karaoz U."/>
            <person name="Brodie E.L."/>
            <person name="Williams K.H."/>
            <person name="Hubbard S.S."/>
            <person name="Banfield J.F."/>
        </authorList>
    </citation>
    <scope>NUCLEOTIDE SEQUENCE [LARGE SCALE GENOMIC DNA]</scope>
</reference>
<dbReference type="PANTHER" id="PTHR42967">
    <property type="entry name" value="METAL DEPENDENT HYDROLASE"/>
    <property type="match status" value="1"/>
</dbReference>
<sequence length="218" mass="23767">MEIRYIGHSSFVIKGKSATLVTDPFDPVMVGLKFPKHLSCDIVTVSHDHQDHNSIDQLDGKPFAVTGPGEFEIKGVGIVGIGVYHDASSGQERGKNNIYRIEIDGISVVHLGDIGHVLTAEMVDALDGVDILMIPVGGFYTVDSVKAKEIITEVEPAIIIPMHYGRPDINQKAFGELSPLTQFLKEMGKDEVVPVPKLTVTKDRIPTEIQIAVLESKD</sequence>
<name>A0A1F5YNT9_9BACT</name>
<dbReference type="Pfam" id="PF13483">
    <property type="entry name" value="Lactamase_B_3"/>
    <property type="match status" value="1"/>
</dbReference>
<proteinExistence type="predicted"/>
<dbReference type="AlphaFoldDB" id="A0A1F5YNT9"/>
<dbReference type="InterPro" id="IPR036866">
    <property type="entry name" value="RibonucZ/Hydroxyglut_hydro"/>
</dbReference>
<organism evidence="1 2">
    <name type="scientific">Candidatus Gottesmanbacteria bacterium RBG_16_52_11</name>
    <dbReference type="NCBI Taxonomy" id="1798374"/>
    <lineage>
        <taxon>Bacteria</taxon>
        <taxon>Candidatus Gottesmaniibacteriota</taxon>
    </lineage>
</organism>
<dbReference type="SUPFAM" id="SSF56281">
    <property type="entry name" value="Metallo-hydrolase/oxidoreductase"/>
    <property type="match status" value="1"/>
</dbReference>
<comment type="caution">
    <text evidence="1">The sequence shown here is derived from an EMBL/GenBank/DDBJ whole genome shotgun (WGS) entry which is preliminary data.</text>
</comment>
<dbReference type="STRING" id="1798374.A2Z33_01320"/>
<dbReference type="EMBL" id="MFJD01000009">
    <property type="protein sequence ID" value="OGG01871.1"/>
    <property type="molecule type" value="Genomic_DNA"/>
</dbReference>
<dbReference type="Gene3D" id="3.60.15.10">
    <property type="entry name" value="Ribonuclease Z/Hydroxyacylglutathione hydrolase-like"/>
    <property type="match status" value="1"/>
</dbReference>
<gene>
    <name evidence="1" type="ORF">A2Z33_01320</name>
</gene>
<evidence type="ECO:0008006" key="3">
    <source>
        <dbReference type="Google" id="ProtNLM"/>
    </source>
</evidence>
<dbReference type="Proteomes" id="UP000178448">
    <property type="component" value="Unassembled WGS sequence"/>
</dbReference>
<dbReference type="PANTHER" id="PTHR42967:SF1">
    <property type="entry name" value="MBL FOLD METALLO-HYDROLASE"/>
    <property type="match status" value="1"/>
</dbReference>
<accession>A0A1F5YNT9</accession>
<protein>
    <recommendedName>
        <fullName evidence="3">Lactamase</fullName>
    </recommendedName>
</protein>